<keyword evidence="2" id="KW-1185">Reference proteome</keyword>
<organism evidence="1 2">
    <name type="scientific">Lojkania enalia</name>
    <dbReference type="NCBI Taxonomy" id="147567"/>
    <lineage>
        <taxon>Eukaryota</taxon>
        <taxon>Fungi</taxon>
        <taxon>Dikarya</taxon>
        <taxon>Ascomycota</taxon>
        <taxon>Pezizomycotina</taxon>
        <taxon>Dothideomycetes</taxon>
        <taxon>Pleosporomycetidae</taxon>
        <taxon>Pleosporales</taxon>
        <taxon>Pleosporales incertae sedis</taxon>
        <taxon>Lojkania</taxon>
    </lineage>
</organism>
<dbReference type="Proteomes" id="UP000800093">
    <property type="component" value="Unassembled WGS sequence"/>
</dbReference>
<gene>
    <name evidence="1" type="ORF">CC78DRAFT_582083</name>
</gene>
<accession>A0A9P4KBA1</accession>
<dbReference type="AlphaFoldDB" id="A0A9P4KBA1"/>
<evidence type="ECO:0000313" key="1">
    <source>
        <dbReference type="EMBL" id="KAF2262894.1"/>
    </source>
</evidence>
<proteinExistence type="predicted"/>
<reference evidence="2" key="1">
    <citation type="journal article" date="2020" name="Stud. Mycol.">
        <title>101 Dothideomycetes genomes: A test case for predicting lifestyles and emergence of pathogens.</title>
        <authorList>
            <person name="Haridas S."/>
            <person name="Albert R."/>
            <person name="Binder M."/>
            <person name="Bloem J."/>
            <person name="LaButti K."/>
            <person name="Salamov A."/>
            <person name="Andreopoulos B."/>
            <person name="Baker S."/>
            <person name="Barry K."/>
            <person name="Bills G."/>
            <person name="Bluhm B."/>
            <person name="Cannon C."/>
            <person name="Castanera R."/>
            <person name="Culley D."/>
            <person name="Daum C."/>
            <person name="Ezra D."/>
            <person name="Gonzalez J."/>
            <person name="Henrissat B."/>
            <person name="Kuo A."/>
            <person name="Liang C."/>
            <person name="Lipzen A."/>
            <person name="Lutzoni F."/>
            <person name="Magnuson J."/>
            <person name="Mondo S."/>
            <person name="Nolan M."/>
            <person name="Ohm R."/>
            <person name="Pangilinan J."/>
            <person name="Park H.-J."/>
            <person name="Ramirez L."/>
            <person name="Alfaro M."/>
            <person name="Sun H."/>
            <person name="Tritt A."/>
            <person name="Yoshinaga Y."/>
            <person name="Zwiers L.-H."/>
            <person name="Turgeon B."/>
            <person name="Goodwin S."/>
            <person name="Spatafora J."/>
            <person name="Crous P."/>
            <person name="Grigoriev I."/>
        </authorList>
    </citation>
    <scope>NUCLEOTIDE SEQUENCE [LARGE SCALE GENOMIC DNA]</scope>
    <source>
        <strain evidence="2">CBS 304.66</strain>
    </source>
</reference>
<protein>
    <submittedName>
        <fullName evidence="1">Uncharacterized protein</fullName>
    </submittedName>
</protein>
<evidence type="ECO:0000313" key="2">
    <source>
        <dbReference type="Proteomes" id="UP000800093"/>
    </source>
</evidence>
<name>A0A9P4KBA1_9PLEO</name>
<sequence length="162" mass="17706">MGRSCRLEEDSGGEFGIRSLNQATRVRILLIEDGDRRTKIIPFDVTGFSVPIQEKGSDNALCMPTRNAGAGQDRPGVVKEARNGQPPDTGKRRDVWRDRSASASATAIATGIIQVQPNFRKLTTPVASLFYSIYYRHKQAFIRLTASADPLWPSTTAANAVA</sequence>
<dbReference type="EMBL" id="ML986634">
    <property type="protein sequence ID" value="KAF2262894.1"/>
    <property type="molecule type" value="Genomic_DNA"/>
</dbReference>
<comment type="caution">
    <text evidence="1">The sequence shown here is derived from an EMBL/GenBank/DDBJ whole genome shotgun (WGS) entry which is preliminary data.</text>
</comment>